<reference evidence="10" key="3">
    <citation type="submission" date="2025-09" db="UniProtKB">
        <authorList>
            <consortium name="Ensembl"/>
        </authorList>
    </citation>
    <scope>IDENTIFICATION</scope>
    <source>
        <strain evidence="10">2N</strain>
    </source>
</reference>
<evidence type="ECO:0000256" key="8">
    <source>
        <dbReference type="SAM" id="SignalP"/>
    </source>
</evidence>
<keyword evidence="6" id="KW-1015">Disulfide bond</keyword>
<dbReference type="Proteomes" id="UP000005447">
    <property type="component" value="Unassembled WGS sequence"/>
</dbReference>
<evidence type="ECO:0000256" key="2">
    <source>
        <dbReference type="ARBA" id="ARBA00006889"/>
    </source>
</evidence>
<dbReference type="PRINTS" id="PR01275">
    <property type="entry name" value="NGELATINASE"/>
</dbReference>
<sequence length="181" mass="20699">MGPWRTLWLWFSLHRVLRAQDSGLVQAQSQPREFHSEKFQGVWFVLGLAGNSYKKQDRTMLNPYTTVFELKNNSHFEVSNSMIRGQRCDTWSSLMMPTSQPARFTVDHGGCAGPGTNIEQIQVVDTNYTSFALLMSRRQATDQPILRISLLGRTWTLPPGTPDKFICLTKEQNLTEDNVVF</sequence>
<keyword evidence="7" id="KW-0325">Glycoprotein</keyword>
<dbReference type="InParanoid" id="H0W4F3"/>
<dbReference type="Gene3D" id="2.40.128.20">
    <property type="match status" value="1"/>
</dbReference>
<evidence type="ECO:0000256" key="7">
    <source>
        <dbReference type="ARBA" id="ARBA00023180"/>
    </source>
</evidence>
<keyword evidence="3" id="KW-0813">Transport</keyword>
<evidence type="ECO:0000256" key="3">
    <source>
        <dbReference type="ARBA" id="ARBA00022448"/>
    </source>
</evidence>
<dbReference type="VEuPathDB" id="HostDB:ENSCPOG00000022323"/>
<keyword evidence="5 8" id="KW-0732">Signal</keyword>
<evidence type="ECO:0000256" key="1">
    <source>
        <dbReference type="ARBA" id="ARBA00004613"/>
    </source>
</evidence>
<dbReference type="STRING" id="10141.ENSCPOP00000017854"/>
<proteinExistence type="inferred from homology"/>
<evidence type="ECO:0000256" key="4">
    <source>
        <dbReference type="ARBA" id="ARBA00022525"/>
    </source>
</evidence>
<dbReference type="eggNOG" id="ENOG502S9R9">
    <property type="taxonomic scope" value="Eukaryota"/>
</dbReference>
<dbReference type="FunCoup" id="H0W4F3">
    <property type="interactions" value="113"/>
</dbReference>
<comment type="similarity">
    <text evidence="2">Belongs to the calycin superfamily. Lipocalin family.</text>
</comment>
<organism evidence="10 11">
    <name type="scientific">Cavia porcellus</name>
    <name type="common">Guinea pig</name>
    <dbReference type="NCBI Taxonomy" id="10141"/>
    <lineage>
        <taxon>Eukaryota</taxon>
        <taxon>Metazoa</taxon>
        <taxon>Chordata</taxon>
        <taxon>Craniata</taxon>
        <taxon>Vertebrata</taxon>
        <taxon>Euteleostomi</taxon>
        <taxon>Mammalia</taxon>
        <taxon>Eutheria</taxon>
        <taxon>Euarchontoglires</taxon>
        <taxon>Glires</taxon>
        <taxon>Rodentia</taxon>
        <taxon>Hystricomorpha</taxon>
        <taxon>Caviidae</taxon>
        <taxon>Cavia</taxon>
    </lineage>
</organism>
<dbReference type="PANTHER" id="PTHR11430">
    <property type="entry name" value="LIPOCALIN"/>
    <property type="match status" value="1"/>
</dbReference>
<evidence type="ECO:0000259" key="9">
    <source>
        <dbReference type="Pfam" id="PF00061"/>
    </source>
</evidence>
<dbReference type="Pfam" id="PF00061">
    <property type="entry name" value="Lipocalin"/>
    <property type="match status" value="1"/>
</dbReference>
<comment type="subcellular location">
    <subcellularLocation>
        <location evidence="1">Secreted</location>
    </subcellularLocation>
</comment>
<dbReference type="PANTHER" id="PTHR11430:SF12">
    <property type="entry name" value="EPIDIDYMAL-SPECIFIC LIPOCALIN-12"/>
    <property type="match status" value="1"/>
</dbReference>
<dbReference type="InterPro" id="IPR012674">
    <property type="entry name" value="Calycin"/>
</dbReference>
<reference evidence="10" key="2">
    <citation type="submission" date="2025-08" db="UniProtKB">
        <authorList>
            <consortium name="Ensembl"/>
        </authorList>
    </citation>
    <scope>IDENTIFICATION</scope>
    <source>
        <strain evidence="10">2N</strain>
    </source>
</reference>
<dbReference type="Ensembl" id="ENSCPOT00000025604.2">
    <property type="protein sequence ID" value="ENSCPOP00000017854.2"/>
    <property type="gene ID" value="ENSCPOG00000022323.2"/>
</dbReference>
<keyword evidence="11" id="KW-1185">Reference proteome</keyword>
<accession>H0W4F3</accession>
<keyword evidence="4" id="KW-0964">Secreted</keyword>
<evidence type="ECO:0000256" key="6">
    <source>
        <dbReference type="ARBA" id="ARBA00023157"/>
    </source>
</evidence>
<dbReference type="GO" id="GO:0036094">
    <property type="term" value="F:small molecule binding"/>
    <property type="evidence" value="ECO:0007669"/>
    <property type="project" value="InterPro"/>
</dbReference>
<dbReference type="InterPro" id="IPR002345">
    <property type="entry name" value="Lipocalin"/>
</dbReference>
<reference evidence="11" key="1">
    <citation type="journal article" date="2011" name="Nature">
        <title>A high-resolution map of human evolutionary constraint using 29 mammals.</title>
        <authorList>
            <person name="Lindblad-Toh K."/>
            <person name="Garber M."/>
            <person name="Zuk O."/>
            <person name="Lin M.F."/>
            <person name="Parker B.J."/>
            <person name="Washietl S."/>
            <person name="Kheradpour P."/>
            <person name="Ernst J."/>
            <person name="Jordan G."/>
            <person name="Mauceli E."/>
            <person name="Ward L.D."/>
            <person name="Lowe C.B."/>
            <person name="Holloway A.K."/>
            <person name="Clamp M."/>
            <person name="Gnerre S."/>
            <person name="Alfoldi J."/>
            <person name="Beal K."/>
            <person name="Chang J."/>
            <person name="Clawson H."/>
            <person name="Cuff J."/>
            <person name="Di Palma F."/>
            <person name="Fitzgerald S."/>
            <person name="Flicek P."/>
            <person name="Guttman M."/>
            <person name="Hubisz M.J."/>
            <person name="Jaffe D.B."/>
            <person name="Jungreis I."/>
            <person name="Kent W.J."/>
            <person name="Kostka D."/>
            <person name="Lara M."/>
            <person name="Martins A.L."/>
            <person name="Massingham T."/>
            <person name="Moltke I."/>
            <person name="Raney B.J."/>
            <person name="Rasmussen M.D."/>
            <person name="Robinson J."/>
            <person name="Stark A."/>
            <person name="Vilella A.J."/>
            <person name="Wen J."/>
            <person name="Xie X."/>
            <person name="Zody M.C."/>
            <person name="Baldwin J."/>
            <person name="Bloom T."/>
            <person name="Chin C.W."/>
            <person name="Heiman D."/>
            <person name="Nicol R."/>
            <person name="Nusbaum C."/>
            <person name="Young S."/>
            <person name="Wilkinson J."/>
            <person name="Worley K.C."/>
            <person name="Kovar C.L."/>
            <person name="Muzny D.M."/>
            <person name="Gibbs R.A."/>
            <person name="Cree A."/>
            <person name="Dihn H.H."/>
            <person name="Fowler G."/>
            <person name="Jhangiani S."/>
            <person name="Joshi V."/>
            <person name="Lee S."/>
            <person name="Lewis L.R."/>
            <person name="Nazareth L.V."/>
            <person name="Okwuonu G."/>
            <person name="Santibanez J."/>
            <person name="Warren W.C."/>
            <person name="Mardis E.R."/>
            <person name="Weinstock G.M."/>
            <person name="Wilson R.K."/>
            <person name="Delehaunty K."/>
            <person name="Dooling D."/>
            <person name="Fronik C."/>
            <person name="Fulton L."/>
            <person name="Fulton B."/>
            <person name="Graves T."/>
            <person name="Minx P."/>
            <person name="Sodergren E."/>
            <person name="Birney E."/>
            <person name="Margulies E.H."/>
            <person name="Herrero J."/>
            <person name="Green E.D."/>
            <person name="Haussler D."/>
            <person name="Siepel A."/>
            <person name="Goldman N."/>
            <person name="Pollard K.S."/>
            <person name="Pedersen J.S."/>
            <person name="Lander E.S."/>
            <person name="Kellis M."/>
        </authorList>
    </citation>
    <scope>NUCLEOTIDE SEQUENCE [LARGE SCALE GENOMIC DNA]</scope>
    <source>
        <strain evidence="11">2N</strain>
    </source>
</reference>
<feature type="domain" description="Lipocalin/cytosolic fatty-acid binding" evidence="9">
    <location>
        <begin position="40"/>
        <end position="180"/>
    </location>
</feature>
<dbReference type="SUPFAM" id="SSF50814">
    <property type="entry name" value="Lipocalins"/>
    <property type="match status" value="1"/>
</dbReference>
<evidence type="ECO:0000313" key="10">
    <source>
        <dbReference type="Ensembl" id="ENSCPOP00000017854.2"/>
    </source>
</evidence>
<dbReference type="GeneTree" id="ENSGT01050000244868"/>
<dbReference type="HOGENOM" id="CLU_094061_2_1_1"/>
<dbReference type="InterPro" id="IPR003087">
    <property type="entry name" value="LCN2/LCN12"/>
</dbReference>
<evidence type="ECO:0000256" key="5">
    <source>
        <dbReference type="ARBA" id="ARBA00022729"/>
    </source>
</evidence>
<dbReference type="EMBL" id="AAKN02024165">
    <property type="status" value="NOT_ANNOTATED_CDS"/>
    <property type="molecule type" value="Genomic_DNA"/>
</dbReference>
<dbReference type="AlphaFoldDB" id="H0W4F3"/>
<feature type="chain" id="PRO_5013084855" description="Lipocalin/cytosolic fatty-acid binding domain-containing protein" evidence="8">
    <location>
        <begin position="20"/>
        <end position="181"/>
    </location>
</feature>
<name>H0W4F3_CAVPO</name>
<feature type="signal peptide" evidence="8">
    <location>
        <begin position="1"/>
        <end position="19"/>
    </location>
</feature>
<protein>
    <recommendedName>
        <fullName evidence="9">Lipocalin/cytosolic fatty-acid binding domain-containing protein</fullName>
    </recommendedName>
</protein>
<dbReference type="GO" id="GO:0005615">
    <property type="term" value="C:extracellular space"/>
    <property type="evidence" value="ECO:0007669"/>
    <property type="project" value="TreeGrafter"/>
</dbReference>
<evidence type="ECO:0000313" key="11">
    <source>
        <dbReference type="Proteomes" id="UP000005447"/>
    </source>
</evidence>
<dbReference type="InterPro" id="IPR000566">
    <property type="entry name" value="Lipocln_cytosolic_FA-bd_dom"/>
</dbReference>
<dbReference type="OMA" id="RCDTWSY"/>
<gene>
    <name evidence="10" type="primary">Lcn12</name>
</gene>